<dbReference type="EMBL" id="JASCZI010031216">
    <property type="protein sequence ID" value="MED6126259.1"/>
    <property type="molecule type" value="Genomic_DNA"/>
</dbReference>
<comment type="caution">
    <text evidence="2">The sequence shown here is derived from an EMBL/GenBank/DDBJ whole genome shotgun (WGS) entry which is preliminary data.</text>
</comment>
<keyword evidence="3" id="KW-1185">Reference proteome</keyword>
<evidence type="ECO:0000313" key="3">
    <source>
        <dbReference type="Proteomes" id="UP001341840"/>
    </source>
</evidence>
<name>A0ABU6RQW1_9FABA</name>
<dbReference type="Proteomes" id="UP001341840">
    <property type="component" value="Unassembled WGS sequence"/>
</dbReference>
<feature type="compositionally biased region" description="Polar residues" evidence="1">
    <location>
        <begin position="203"/>
        <end position="223"/>
    </location>
</feature>
<gene>
    <name evidence="2" type="ORF">PIB30_076611</name>
</gene>
<sequence length="232" mass="26489">MHAFYGGFLHIKTSLIQFVHEFDNVLGNNEQKELEDDGADSKGVLHTILEEGDCIVKVLSKEGDMYSLIVGEQKLIFDKPVVDTYRVFFDSVIRECQCECNLFQSKAILYCRMLCTFAYFKVNEVPTCLFSSQWSKNVRWKHTYIKSCHDVNSSNESNNFYKGLYSHFFNIAQDFVRNIKEASILHSVMDGTQTTLHDHCASKDQSSVPSQQSNKTPETQCSISVDRLLGPP</sequence>
<proteinExistence type="predicted"/>
<dbReference type="PANTHER" id="PTHR47718:SF17">
    <property type="entry name" value="PROTEIN FAR1-RELATED SEQUENCE 5-LIKE"/>
    <property type="match status" value="1"/>
</dbReference>
<feature type="region of interest" description="Disordered" evidence="1">
    <location>
        <begin position="202"/>
        <end position="232"/>
    </location>
</feature>
<protein>
    <submittedName>
        <fullName evidence="2">Uncharacterized protein</fullName>
    </submittedName>
</protein>
<organism evidence="2 3">
    <name type="scientific">Stylosanthes scabra</name>
    <dbReference type="NCBI Taxonomy" id="79078"/>
    <lineage>
        <taxon>Eukaryota</taxon>
        <taxon>Viridiplantae</taxon>
        <taxon>Streptophyta</taxon>
        <taxon>Embryophyta</taxon>
        <taxon>Tracheophyta</taxon>
        <taxon>Spermatophyta</taxon>
        <taxon>Magnoliopsida</taxon>
        <taxon>eudicotyledons</taxon>
        <taxon>Gunneridae</taxon>
        <taxon>Pentapetalae</taxon>
        <taxon>rosids</taxon>
        <taxon>fabids</taxon>
        <taxon>Fabales</taxon>
        <taxon>Fabaceae</taxon>
        <taxon>Papilionoideae</taxon>
        <taxon>50 kb inversion clade</taxon>
        <taxon>dalbergioids sensu lato</taxon>
        <taxon>Dalbergieae</taxon>
        <taxon>Pterocarpus clade</taxon>
        <taxon>Stylosanthes</taxon>
    </lineage>
</organism>
<reference evidence="2 3" key="1">
    <citation type="journal article" date="2023" name="Plants (Basel)">
        <title>Bridging the Gap: Combining Genomics and Transcriptomics Approaches to Understand Stylosanthes scabra, an Orphan Legume from the Brazilian Caatinga.</title>
        <authorList>
            <person name="Ferreira-Neto J.R.C."/>
            <person name="da Silva M.D."/>
            <person name="Binneck E."/>
            <person name="de Melo N.F."/>
            <person name="da Silva R.H."/>
            <person name="de Melo A.L.T.M."/>
            <person name="Pandolfi V."/>
            <person name="Bustamante F.O."/>
            <person name="Brasileiro-Vidal A.C."/>
            <person name="Benko-Iseppon A.M."/>
        </authorList>
    </citation>
    <scope>NUCLEOTIDE SEQUENCE [LARGE SCALE GENOMIC DNA]</scope>
    <source>
        <tissue evidence="2">Leaves</tissue>
    </source>
</reference>
<evidence type="ECO:0000313" key="2">
    <source>
        <dbReference type="EMBL" id="MED6126259.1"/>
    </source>
</evidence>
<evidence type="ECO:0000256" key="1">
    <source>
        <dbReference type="SAM" id="MobiDB-lite"/>
    </source>
</evidence>
<dbReference type="PANTHER" id="PTHR47718">
    <property type="entry name" value="OS01G0519700 PROTEIN"/>
    <property type="match status" value="1"/>
</dbReference>
<accession>A0ABU6RQW1</accession>